<keyword evidence="1" id="KW-1133">Transmembrane helix</keyword>
<sequence length="105" mass="11622">MMFVAAANVQVHCAEMLRGAPVIPDKMPWSQAFTPWSCIVGAAFSLFVIFASTTVLLAKLFGMLLVSVSQIFHTSFSTHYYVEICFLWGAKVLLQLAFNAMGVQR</sequence>
<accession>A0A224YGF4</accession>
<protein>
    <submittedName>
        <fullName evidence="2">Uncharacterized protein</fullName>
    </submittedName>
</protein>
<evidence type="ECO:0000256" key="1">
    <source>
        <dbReference type="SAM" id="Phobius"/>
    </source>
</evidence>
<organism evidence="2">
    <name type="scientific">Rhipicephalus zambeziensis</name>
    <dbReference type="NCBI Taxonomy" id="60191"/>
    <lineage>
        <taxon>Eukaryota</taxon>
        <taxon>Metazoa</taxon>
        <taxon>Ecdysozoa</taxon>
        <taxon>Arthropoda</taxon>
        <taxon>Chelicerata</taxon>
        <taxon>Arachnida</taxon>
        <taxon>Acari</taxon>
        <taxon>Parasitiformes</taxon>
        <taxon>Ixodida</taxon>
        <taxon>Ixodoidea</taxon>
        <taxon>Ixodidae</taxon>
        <taxon>Rhipicephalinae</taxon>
        <taxon>Rhipicephalus</taxon>
        <taxon>Rhipicephalus</taxon>
    </lineage>
</organism>
<feature type="transmembrane region" description="Helical" evidence="1">
    <location>
        <begin position="43"/>
        <end position="68"/>
    </location>
</feature>
<name>A0A224YGF4_9ACAR</name>
<keyword evidence="1" id="KW-0812">Transmembrane</keyword>
<evidence type="ECO:0000313" key="2">
    <source>
        <dbReference type="EMBL" id="MAA12882.1"/>
    </source>
</evidence>
<feature type="transmembrane region" description="Helical" evidence="1">
    <location>
        <begin position="80"/>
        <end position="98"/>
    </location>
</feature>
<keyword evidence="1" id="KW-0472">Membrane</keyword>
<proteinExistence type="predicted"/>
<dbReference type="EMBL" id="GFPF01001736">
    <property type="protein sequence ID" value="MAA12882.1"/>
    <property type="molecule type" value="Transcribed_RNA"/>
</dbReference>
<reference evidence="2" key="1">
    <citation type="journal article" date="2017" name="Parasit. Vectors">
        <title>Sialotranscriptomics of Rhipicephalus zambeziensis reveals intricate expression profiles of secretory proteins and suggests tight temporal transcriptional regulation during blood-feeding.</title>
        <authorList>
            <person name="de Castro M.H."/>
            <person name="de Klerk D."/>
            <person name="Pienaar R."/>
            <person name="Rees D.J.G."/>
            <person name="Mans B.J."/>
        </authorList>
    </citation>
    <scope>NUCLEOTIDE SEQUENCE</scope>
    <source>
        <tissue evidence="2">Salivary glands</tissue>
    </source>
</reference>
<dbReference type="AlphaFoldDB" id="A0A224YGF4"/>